<name>A0A8T0DZD7_ARGBR</name>
<proteinExistence type="predicted"/>
<comment type="caution">
    <text evidence="1">The sequence shown here is derived from an EMBL/GenBank/DDBJ whole genome shotgun (WGS) entry which is preliminary data.</text>
</comment>
<dbReference type="AlphaFoldDB" id="A0A8T0DZD7"/>
<evidence type="ECO:0000313" key="1">
    <source>
        <dbReference type="EMBL" id="KAF8763536.1"/>
    </source>
</evidence>
<keyword evidence="2" id="KW-1185">Reference proteome</keyword>
<accession>A0A8T0DZD7</accession>
<reference evidence="1" key="2">
    <citation type="submission" date="2020-06" db="EMBL/GenBank/DDBJ databases">
        <authorList>
            <person name="Sheffer M."/>
        </authorList>
    </citation>
    <scope>NUCLEOTIDE SEQUENCE</scope>
</reference>
<dbReference type="Proteomes" id="UP000807504">
    <property type="component" value="Unassembled WGS sequence"/>
</dbReference>
<reference evidence="1" key="1">
    <citation type="journal article" date="2020" name="bioRxiv">
        <title>Chromosome-level reference genome of the European wasp spider Argiope bruennichi: a resource for studies on range expansion and evolutionary adaptation.</title>
        <authorList>
            <person name="Sheffer M.M."/>
            <person name="Hoppe A."/>
            <person name="Krehenwinkel H."/>
            <person name="Uhl G."/>
            <person name="Kuss A.W."/>
            <person name="Jensen L."/>
            <person name="Jensen C."/>
            <person name="Gillespie R.G."/>
            <person name="Hoff K.J."/>
            <person name="Prost S."/>
        </authorList>
    </citation>
    <scope>NUCLEOTIDE SEQUENCE</scope>
</reference>
<organism evidence="1 2">
    <name type="scientific">Argiope bruennichi</name>
    <name type="common">Wasp spider</name>
    <name type="synonym">Aranea bruennichi</name>
    <dbReference type="NCBI Taxonomy" id="94029"/>
    <lineage>
        <taxon>Eukaryota</taxon>
        <taxon>Metazoa</taxon>
        <taxon>Ecdysozoa</taxon>
        <taxon>Arthropoda</taxon>
        <taxon>Chelicerata</taxon>
        <taxon>Arachnida</taxon>
        <taxon>Araneae</taxon>
        <taxon>Araneomorphae</taxon>
        <taxon>Entelegynae</taxon>
        <taxon>Araneoidea</taxon>
        <taxon>Araneidae</taxon>
        <taxon>Argiope</taxon>
    </lineage>
</organism>
<gene>
    <name evidence="1" type="ORF">HNY73_021714</name>
</gene>
<sequence length="83" mass="9438">MYAKLSTQITTHSTPTRVTALELAPRPSPRCLYHHHLHQPDGDVQYTQPITLDISPRGYFREESAMHRARSPAEQGPVLFSIQ</sequence>
<dbReference type="EMBL" id="JABXBU010002231">
    <property type="protein sequence ID" value="KAF8763536.1"/>
    <property type="molecule type" value="Genomic_DNA"/>
</dbReference>
<protein>
    <submittedName>
        <fullName evidence="1">Uncharacterized protein</fullName>
    </submittedName>
</protein>
<evidence type="ECO:0000313" key="2">
    <source>
        <dbReference type="Proteomes" id="UP000807504"/>
    </source>
</evidence>